<dbReference type="InterPro" id="IPR011551">
    <property type="entry name" value="NTP_PyrPHydrolase_MazG"/>
</dbReference>
<dbReference type="GO" id="GO:0046061">
    <property type="term" value="P:dATP catabolic process"/>
    <property type="evidence" value="ECO:0007669"/>
    <property type="project" value="TreeGrafter"/>
</dbReference>
<sequence>MTRPRLVVVGLGPGGPDLTNDLTRTALAATPHRFLRTSQHPSAVVAGDATSFDDLYERSDSFDDVYTAIAARLVAEAHDHGHVVYAVPGSPLVLERSVRLVLDDATVDVELLPAMSFLDVAYARLRIDPVEAGLRLVDGHTFAVSAAGQTGPLLVAHTHANWVLSDIKLAFEDEVPASAILLHHLGLPDEQILEIPWADIDRALEADHLTSLFVPELSAPVGAALMRFHQLARTLREQCPWDREQTHRSLVKYLIEETYETVDAIEALDEDDPGTDEDLIEELGDLLYQIEFHATIAEQQGRFTMADVAQGVHDKLVRRHPHVFGDVRADDTETVLANWDAIKRAEKGRTSVFDGVPGSLPALSYAAKVQSKASAVGFDWPDVEGALPKIAEELDEVQQARRDGTADDVREELGDLLFAVVNVARHLKVDAESALRAATQKFRTRFEGVEHLATARSIDLHATGDDEASRAEHLTALDALWDEVKRTPPLP</sequence>
<dbReference type="EMBL" id="CAFBQP010000003">
    <property type="protein sequence ID" value="CAB5051921.1"/>
    <property type="molecule type" value="Genomic_DNA"/>
</dbReference>
<evidence type="ECO:0000259" key="1">
    <source>
        <dbReference type="Pfam" id="PF00590"/>
    </source>
</evidence>
<dbReference type="CDD" id="cd11723">
    <property type="entry name" value="YabN_N_like"/>
    <property type="match status" value="1"/>
</dbReference>
<dbReference type="AlphaFoldDB" id="A0A6J6QLK4"/>
<name>A0A6J6QLK4_9ZZZZ</name>
<evidence type="ECO:0000259" key="2">
    <source>
        <dbReference type="Pfam" id="PF03819"/>
    </source>
</evidence>
<proteinExistence type="predicted"/>
<accession>A0A6J6QLK4</accession>
<dbReference type="SUPFAM" id="SSF53790">
    <property type="entry name" value="Tetrapyrrole methylase"/>
    <property type="match status" value="1"/>
</dbReference>
<dbReference type="Pfam" id="PF00590">
    <property type="entry name" value="TP_methylase"/>
    <property type="match status" value="1"/>
</dbReference>
<dbReference type="InterPro" id="IPR000878">
    <property type="entry name" value="4pyrrol_Mease"/>
</dbReference>
<feature type="domain" description="NTP pyrophosphohydrolase MazG-like" evidence="2">
    <location>
        <begin position="245"/>
        <end position="324"/>
    </location>
</feature>
<dbReference type="NCBIfam" id="NF007113">
    <property type="entry name" value="PRK09562.1"/>
    <property type="match status" value="1"/>
</dbReference>
<protein>
    <submittedName>
        <fullName evidence="3">Unannotated protein</fullName>
    </submittedName>
</protein>
<dbReference type="InterPro" id="IPR035013">
    <property type="entry name" value="YabN_N"/>
</dbReference>
<dbReference type="NCBIfam" id="TIGR00444">
    <property type="entry name" value="mazG"/>
    <property type="match status" value="1"/>
</dbReference>
<dbReference type="Gene3D" id="3.40.1010.10">
    <property type="entry name" value="Cobalt-precorrin-4 Transmethylase, Domain 1"/>
    <property type="match status" value="1"/>
</dbReference>
<organism evidence="3">
    <name type="scientific">freshwater metagenome</name>
    <dbReference type="NCBI Taxonomy" id="449393"/>
    <lineage>
        <taxon>unclassified sequences</taxon>
        <taxon>metagenomes</taxon>
        <taxon>ecological metagenomes</taxon>
    </lineage>
</organism>
<dbReference type="InterPro" id="IPR048011">
    <property type="entry name" value="NTP-PPase_MazG-like_C"/>
</dbReference>
<dbReference type="EMBL" id="CAEZYY010000005">
    <property type="protein sequence ID" value="CAB4743925.1"/>
    <property type="molecule type" value="Genomic_DNA"/>
</dbReference>
<dbReference type="InterPro" id="IPR014777">
    <property type="entry name" value="4pyrrole_Mease_sub1"/>
</dbReference>
<dbReference type="FunFam" id="1.10.287.1080:FF:000001">
    <property type="entry name" value="Nucleoside triphosphate pyrophosphohydrolase"/>
    <property type="match status" value="1"/>
</dbReference>
<dbReference type="GO" id="GO:0046081">
    <property type="term" value="P:dUTP catabolic process"/>
    <property type="evidence" value="ECO:0007669"/>
    <property type="project" value="TreeGrafter"/>
</dbReference>
<dbReference type="EMBL" id="CAEZXX010000080">
    <property type="protein sequence ID" value="CAB4712661.1"/>
    <property type="molecule type" value="Genomic_DNA"/>
</dbReference>
<feature type="domain" description="NTP pyrophosphohydrolase MazG-like" evidence="2">
    <location>
        <begin position="386"/>
        <end position="446"/>
    </location>
</feature>
<gene>
    <name evidence="3" type="ORF">UFOPK2602_01251</name>
    <name evidence="4" type="ORF">UFOPK2806_00576</name>
    <name evidence="5" type="ORF">UFOPK4306_00110</name>
</gene>
<dbReference type="PANTHER" id="PTHR30522:SF0">
    <property type="entry name" value="NUCLEOSIDE TRIPHOSPHATE PYROPHOSPHOHYDROLASE"/>
    <property type="match status" value="1"/>
</dbReference>
<dbReference type="GO" id="GO:0046052">
    <property type="term" value="P:UTP catabolic process"/>
    <property type="evidence" value="ECO:0007669"/>
    <property type="project" value="TreeGrafter"/>
</dbReference>
<dbReference type="InterPro" id="IPR035996">
    <property type="entry name" value="4pyrrol_Methylase_sf"/>
</dbReference>
<evidence type="ECO:0000313" key="3">
    <source>
        <dbReference type="EMBL" id="CAB4712661.1"/>
    </source>
</evidence>
<dbReference type="CDD" id="cd11528">
    <property type="entry name" value="NTP-PPase_MazG_Nterm"/>
    <property type="match status" value="1"/>
</dbReference>
<dbReference type="CDD" id="cd11529">
    <property type="entry name" value="NTP-PPase_MazG_Cterm"/>
    <property type="match status" value="1"/>
</dbReference>
<dbReference type="Pfam" id="PF03819">
    <property type="entry name" value="MazG"/>
    <property type="match status" value="2"/>
</dbReference>
<dbReference type="GO" id="GO:0006950">
    <property type="term" value="P:response to stress"/>
    <property type="evidence" value="ECO:0007669"/>
    <property type="project" value="UniProtKB-ARBA"/>
</dbReference>
<dbReference type="GO" id="GO:0046076">
    <property type="term" value="P:dTTP catabolic process"/>
    <property type="evidence" value="ECO:0007669"/>
    <property type="project" value="TreeGrafter"/>
</dbReference>
<dbReference type="GO" id="GO:0006203">
    <property type="term" value="P:dGTP catabolic process"/>
    <property type="evidence" value="ECO:0007669"/>
    <property type="project" value="TreeGrafter"/>
</dbReference>
<evidence type="ECO:0000313" key="4">
    <source>
        <dbReference type="EMBL" id="CAB4743925.1"/>
    </source>
</evidence>
<dbReference type="InterPro" id="IPR004518">
    <property type="entry name" value="MazG-like_dom"/>
</dbReference>
<evidence type="ECO:0000313" key="5">
    <source>
        <dbReference type="EMBL" id="CAB5051921.1"/>
    </source>
</evidence>
<dbReference type="SUPFAM" id="SSF101386">
    <property type="entry name" value="all-alpha NTP pyrophosphatases"/>
    <property type="match status" value="2"/>
</dbReference>
<dbReference type="GO" id="GO:0008168">
    <property type="term" value="F:methyltransferase activity"/>
    <property type="evidence" value="ECO:0007669"/>
    <property type="project" value="InterPro"/>
</dbReference>
<dbReference type="Gene3D" id="1.10.287.1080">
    <property type="entry name" value="MazG-like"/>
    <property type="match status" value="2"/>
</dbReference>
<reference evidence="3" key="1">
    <citation type="submission" date="2020-05" db="EMBL/GenBank/DDBJ databases">
        <authorList>
            <person name="Chiriac C."/>
            <person name="Salcher M."/>
            <person name="Ghai R."/>
            <person name="Kavagutti S V."/>
        </authorList>
    </citation>
    <scope>NUCLEOTIDE SEQUENCE</scope>
</reference>
<feature type="domain" description="Tetrapyrrole methylase" evidence="1">
    <location>
        <begin position="5"/>
        <end position="198"/>
    </location>
</feature>
<dbReference type="InterPro" id="IPR048015">
    <property type="entry name" value="NTP-PPase_MazG-like_N"/>
</dbReference>
<dbReference type="PANTHER" id="PTHR30522">
    <property type="entry name" value="NUCLEOSIDE TRIPHOSPHATE PYROPHOSPHOHYDROLASE"/>
    <property type="match status" value="1"/>
</dbReference>
<dbReference type="GO" id="GO:0046047">
    <property type="term" value="P:TTP catabolic process"/>
    <property type="evidence" value="ECO:0007669"/>
    <property type="project" value="TreeGrafter"/>
</dbReference>
<dbReference type="GO" id="GO:0047429">
    <property type="term" value="F:nucleoside triphosphate diphosphatase activity"/>
    <property type="evidence" value="ECO:0007669"/>
    <property type="project" value="InterPro"/>
</dbReference>